<gene>
    <name evidence="2" type="ORF">KIN20_020641</name>
</gene>
<dbReference type="AlphaFoldDB" id="A0AAD5N3E8"/>
<evidence type="ECO:0000313" key="2">
    <source>
        <dbReference type="EMBL" id="KAJ1361401.1"/>
    </source>
</evidence>
<protein>
    <submittedName>
        <fullName evidence="2">Uncharacterized protein</fullName>
    </submittedName>
</protein>
<organism evidence="2 3">
    <name type="scientific">Parelaphostrongylus tenuis</name>
    <name type="common">Meningeal worm</name>
    <dbReference type="NCBI Taxonomy" id="148309"/>
    <lineage>
        <taxon>Eukaryota</taxon>
        <taxon>Metazoa</taxon>
        <taxon>Ecdysozoa</taxon>
        <taxon>Nematoda</taxon>
        <taxon>Chromadorea</taxon>
        <taxon>Rhabditida</taxon>
        <taxon>Rhabditina</taxon>
        <taxon>Rhabditomorpha</taxon>
        <taxon>Strongyloidea</taxon>
        <taxon>Metastrongylidae</taxon>
        <taxon>Parelaphostrongylus</taxon>
    </lineage>
</organism>
<reference evidence="2" key="1">
    <citation type="submission" date="2021-06" db="EMBL/GenBank/DDBJ databases">
        <title>Parelaphostrongylus tenuis whole genome reference sequence.</title>
        <authorList>
            <person name="Garwood T.J."/>
            <person name="Larsen P.A."/>
            <person name="Fountain-Jones N.M."/>
            <person name="Garbe J.R."/>
            <person name="Macchietto M.G."/>
            <person name="Kania S.A."/>
            <person name="Gerhold R.W."/>
            <person name="Richards J.E."/>
            <person name="Wolf T.M."/>
        </authorList>
    </citation>
    <scope>NUCLEOTIDE SEQUENCE</scope>
    <source>
        <strain evidence="2">MNPRO001-30</strain>
        <tissue evidence="2">Meninges</tissue>
    </source>
</reference>
<name>A0AAD5N3E8_PARTN</name>
<keyword evidence="3" id="KW-1185">Reference proteome</keyword>
<evidence type="ECO:0000256" key="1">
    <source>
        <dbReference type="SAM" id="MobiDB-lite"/>
    </source>
</evidence>
<sequence length="71" mass="8000">MPPKFTMVEQRTCTQRKLKKSFHEVFMMSLPRMGFGDRSPTGLPTSCFGDGVGPKSQAEVGKKIKRLPRTK</sequence>
<dbReference type="EMBL" id="JAHQIW010004199">
    <property type="protein sequence ID" value="KAJ1361401.1"/>
    <property type="molecule type" value="Genomic_DNA"/>
</dbReference>
<dbReference type="Proteomes" id="UP001196413">
    <property type="component" value="Unassembled WGS sequence"/>
</dbReference>
<comment type="caution">
    <text evidence="2">The sequence shown here is derived from an EMBL/GenBank/DDBJ whole genome shotgun (WGS) entry which is preliminary data.</text>
</comment>
<proteinExistence type="predicted"/>
<accession>A0AAD5N3E8</accession>
<feature type="region of interest" description="Disordered" evidence="1">
    <location>
        <begin position="33"/>
        <end position="71"/>
    </location>
</feature>
<evidence type="ECO:0000313" key="3">
    <source>
        <dbReference type="Proteomes" id="UP001196413"/>
    </source>
</evidence>